<evidence type="ECO:0000256" key="4">
    <source>
        <dbReference type="ARBA" id="ARBA00022692"/>
    </source>
</evidence>
<comment type="pathway">
    <text evidence="3">Sphingolipid metabolism.</text>
</comment>
<dbReference type="InterPro" id="IPR006634">
    <property type="entry name" value="TLC-dom"/>
</dbReference>
<gene>
    <name evidence="10" type="ORF">MAR_007470</name>
</gene>
<keyword evidence="6 7" id="KW-0472">Membrane</keyword>
<name>A0ABY7DEZ4_MYAAR</name>
<dbReference type="PROSITE" id="PS50922">
    <property type="entry name" value="TLC"/>
    <property type="match status" value="1"/>
</dbReference>
<evidence type="ECO:0000259" key="9">
    <source>
        <dbReference type="PROSITE" id="PS50922"/>
    </source>
</evidence>
<evidence type="ECO:0000313" key="11">
    <source>
        <dbReference type="Proteomes" id="UP001164746"/>
    </source>
</evidence>
<feature type="transmembrane region" description="Helical" evidence="8">
    <location>
        <begin position="27"/>
        <end position="46"/>
    </location>
</feature>
<dbReference type="EMBL" id="CP111012">
    <property type="protein sequence ID" value="WAQ94999.1"/>
    <property type="molecule type" value="Genomic_DNA"/>
</dbReference>
<evidence type="ECO:0000256" key="7">
    <source>
        <dbReference type="PROSITE-ProRule" id="PRU00205"/>
    </source>
</evidence>
<evidence type="ECO:0000256" key="2">
    <source>
        <dbReference type="ARBA" id="ARBA00004760"/>
    </source>
</evidence>
<keyword evidence="4 7" id="KW-0812">Transmembrane</keyword>
<evidence type="ECO:0000256" key="6">
    <source>
        <dbReference type="ARBA" id="ARBA00023136"/>
    </source>
</evidence>
<evidence type="ECO:0000256" key="8">
    <source>
        <dbReference type="SAM" id="Phobius"/>
    </source>
</evidence>
<dbReference type="Proteomes" id="UP001164746">
    <property type="component" value="Chromosome 1"/>
</dbReference>
<keyword evidence="11" id="KW-1185">Reference proteome</keyword>
<accession>A0ABY7DEZ4</accession>
<evidence type="ECO:0000256" key="3">
    <source>
        <dbReference type="ARBA" id="ARBA00004991"/>
    </source>
</evidence>
<evidence type="ECO:0000313" key="10">
    <source>
        <dbReference type="EMBL" id="WAQ94999.1"/>
    </source>
</evidence>
<organism evidence="10 11">
    <name type="scientific">Mya arenaria</name>
    <name type="common">Soft-shell clam</name>
    <dbReference type="NCBI Taxonomy" id="6604"/>
    <lineage>
        <taxon>Eukaryota</taxon>
        <taxon>Metazoa</taxon>
        <taxon>Spiralia</taxon>
        <taxon>Lophotrochozoa</taxon>
        <taxon>Mollusca</taxon>
        <taxon>Bivalvia</taxon>
        <taxon>Autobranchia</taxon>
        <taxon>Heteroconchia</taxon>
        <taxon>Euheterodonta</taxon>
        <taxon>Imparidentia</taxon>
        <taxon>Neoheterodontei</taxon>
        <taxon>Myida</taxon>
        <taxon>Myoidea</taxon>
        <taxon>Myidae</taxon>
        <taxon>Mya</taxon>
    </lineage>
</organism>
<proteinExistence type="predicted"/>
<dbReference type="Pfam" id="PF03798">
    <property type="entry name" value="TRAM_LAG1_CLN8"/>
    <property type="match status" value="1"/>
</dbReference>
<dbReference type="PANTHER" id="PTHR12560">
    <property type="entry name" value="LONGEVITY ASSURANCE FACTOR 1 LAG1"/>
    <property type="match status" value="1"/>
</dbReference>
<evidence type="ECO:0000256" key="5">
    <source>
        <dbReference type="ARBA" id="ARBA00022989"/>
    </source>
</evidence>
<comment type="pathway">
    <text evidence="2">Lipid metabolism; sphingolipid metabolism.</text>
</comment>
<feature type="non-terminal residue" evidence="10">
    <location>
        <position position="72"/>
    </location>
</feature>
<protein>
    <submittedName>
        <fullName evidence="10">CERS4-like protein</fullName>
    </submittedName>
</protein>
<feature type="domain" description="TLC" evidence="9">
    <location>
        <begin position="1"/>
        <end position="72"/>
    </location>
</feature>
<reference evidence="10" key="1">
    <citation type="submission" date="2022-11" db="EMBL/GenBank/DDBJ databases">
        <title>Centuries of genome instability and evolution in soft-shell clam transmissible cancer (bioRxiv).</title>
        <authorList>
            <person name="Hart S.F.M."/>
            <person name="Yonemitsu M.A."/>
            <person name="Giersch R.M."/>
            <person name="Beal B.F."/>
            <person name="Arriagada G."/>
            <person name="Davis B.W."/>
            <person name="Ostrander E.A."/>
            <person name="Goff S.P."/>
            <person name="Metzger M.J."/>
        </authorList>
    </citation>
    <scope>NUCLEOTIDE SEQUENCE</scope>
    <source>
        <strain evidence="10">MELC-2E11</strain>
        <tissue evidence="10">Siphon/mantle</tissue>
    </source>
</reference>
<sequence>MAEKTKGNGFSITYRQVCGMQDFTQMAVHHVATLVLIYFSWMMNLFRIGTLVLLLHDAADPILAVCTITTSN</sequence>
<keyword evidence="5 8" id="KW-1133">Transmembrane helix</keyword>
<dbReference type="PANTHER" id="PTHR12560:SF0">
    <property type="entry name" value="LD18904P"/>
    <property type="match status" value="1"/>
</dbReference>
<dbReference type="InterPro" id="IPR016439">
    <property type="entry name" value="Lag1/Lac1-like"/>
</dbReference>
<evidence type="ECO:0000256" key="1">
    <source>
        <dbReference type="ARBA" id="ARBA00004141"/>
    </source>
</evidence>
<comment type="subcellular location">
    <subcellularLocation>
        <location evidence="1">Membrane</location>
        <topology evidence="1">Multi-pass membrane protein</topology>
    </subcellularLocation>
</comment>